<dbReference type="GO" id="GO:0046872">
    <property type="term" value="F:metal ion binding"/>
    <property type="evidence" value="ECO:0007669"/>
    <property type="project" value="UniProtKB-KW"/>
</dbReference>
<keyword evidence="3 7" id="KW-0560">Oxidoreductase</keyword>
<evidence type="ECO:0000259" key="5">
    <source>
        <dbReference type="Pfam" id="PF02826"/>
    </source>
</evidence>
<dbReference type="EMBL" id="CAADJE010000022">
    <property type="protein sequence ID" value="VFS64122.1"/>
    <property type="molecule type" value="Genomic_DNA"/>
</dbReference>
<evidence type="ECO:0000256" key="3">
    <source>
        <dbReference type="ARBA" id="ARBA00023002"/>
    </source>
</evidence>
<name>A0A485ATZ7_RAOPL</name>
<reference evidence="7 8" key="1">
    <citation type="submission" date="2019-03" db="EMBL/GenBank/DDBJ databases">
        <authorList>
            <consortium name="Pathogen Informatics"/>
        </authorList>
    </citation>
    <scope>NUCLEOTIDE SEQUENCE [LARGE SCALE GENOMIC DNA]</scope>
    <source>
        <strain evidence="7 8">NCTC12998</strain>
    </source>
</reference>
<dbReference type="InterPro" id="IPR040442">
    <property type="entry name" value="Pyrv_kinase-like_dom_sf"/>
</dbReference>
<dbReference type="AlphaFoldDB" id="A0A485ATZ7"/>
<dbReference type="InterPro" id="IPR015813">
    <property type="entry name" value="Pyrv/PenolPyrv_kinase-like_dom"/>
</dbReference>
<organism evidence="7 8">
    <name type="scientific">Raoultella planticola</name>
    <name type="common">Klebsiella planticola</name>
    <dbReference type="NCBI Taxonomy" id="575"/>
    <lineage>
        <taxon>Bacteria</taxon>
        <taxon>Pseudomonadati</taxon>
        <taxon>Pseudomonadota</taxon>
        <taxon>Gammaproteobacteria</taxon>
        <taxon>Enterobacterales</taxon>
        <taxon>Enterobacteriaceae</taxon>
        <taxon>Klebsiella/Raoultella group</taxon>
        <taxon>Raoultella</taxon>
    </lineage>
</organism>
<dbReference type="PANTHER" id="PTHR42789">
    <property type="entry name" value="D-ISOMER SPECIFIC 2-HYDROXYACID DEHYDROGENASE FAMILY PROTEIN (AFU_ORTHOLOGUE AFUA_6G10090)"/>
    <property type="match status" value="1"/>
</dbReference>
<feature type="domain" description="HpcH/HpaI aldolase/citrate lyase" evidence="6">
    <location>
        <begin position="4"/>
        <end position="90"/>
    </location>
</feature>
<comment type="similarity">
    <text evidence="1">Belongs to the D-isomer specific 2-hydroxyacid dehydrogenase family.</text>
</comment>
<feature type="domain" description="D-isomer specific 2-hydroxyacid dehydrogenase NAD-binding" evidence="5">
    <location>
        <begin position="234"/>
        <end position="362"/>
    </location>
</feature>
<evidence type="ECO:0000259" key="6">
    <source>
        <dbReference type="Pfam" id="PF03328"/>
    </source>
</evidence>
<dbReference type="EC" id="1.1.1.95" evidence="7"/>
<protein>
    <submittedName>
        <fullName evidence="7">D-3-phosphoglycerate dehydrogenase</fullName>
        <ecNumber evidence="7">1.1.1.95</ecNumber>
    </submittedName>
</protein>
<dbReference type="SUPFAM" id="SSF52283">
    <property type="entry name" value="Formate/glycerate dehydrogenase catalytic domain-like"/>
    <property type="match status" value="1"/>
</dbReference>
<dbReference type="InterPro" id="IPR005000">
    <property type="entry name" value="Aldolase/citrate-lyase_domain"/>
</dbReference>
<dbReference type="Gene3D" id="3.40.50.720">
    <property type="entry name" value="NAD(P)-binding Rossmann-like Domain"/>
    <property type="match status" value="2"/>
</dbReference>
<accession>A0A485ATZ7</accession>
<dbReference type="Pfam" id="PF03328">
    <property type="entry name" value="HpcH_HpaI"/>
    <property type="match status" value="1"/>
</dbReference>
<dbReference type="InterPro" id="IPR050857">
    <property type="entry name" value="D-2-hydroxyacid_DH"/>
</dbReference>
<evidence type="ECO:0000313" key="7">
    <source>
        <dbReference type="EMBL" id="VFS64122.1"/>
    </source>
</evidence>
<proteinExistence type="inferred from homology"/>
<dbReference type="SUPFAM" id="SSF51621">
    <property type="entry name" value="Phosphoenolpyruvate/pyruvate domain"/>
    <property type="match status" value="1"/>
</dbReference>
<keyword evidence="2" id="KW-0479">Metal-binding</keyword>
<dbReference type="InterPro" id="IPR036291">
    <property type="entry name" value="NAD(P)-bd_dom_sf"/>
</dbReference>
<keyword evidence="4" id="KW-0520">NAD</keyword>
<dbReference type="GO" id="GO:0051287">
    <property type="term" value="F:NAD binding"/>
    <property type="evidence" value="ECO:0007669"/>
    <property type="project" value="InterPro"/>
</dbReference>
<evidence type="ECO:0000256" key="4">
    <source>
        <dbReference type="ARBA" id="ARBA00023027"/>
    </source>
</evidence>
<dbReference type="InterPro" id="IPR006140">
    <property type="entry name" value="D-isomer_DH_NAD-bd"/>
</dbReference>
<dbReference type="SUPFAM" id="SSF51735">
    <property type="entry name" value="NAD(P)-binding Rossmann-fold domains"/>
    <property type="match status" value="1"/>
</dbReference>
<dbReference type="Gene3D" id="3.20.20.60">
    <property type="entry name" value="Phosphoenolpyruvate-binding domains"/>
    <property type="match status" value="1"/>
</dbReference>
<dbReference type="PANTHER" id="PTHR42789:SF1">
    <property type="entry name" value="D-ISOMER SPECIFIC 2-HYDROXYACID DEHYDROGENASE FAMILY PROTEIN (AFU_ORTHOLOGUE AFUA_6G10090)"/>
    <property type="match status" value="1"/>
</dbReference>
<sequence>MRPAEAVRNLDAILDTPGLDGVYIGPADLTLGLTGRRYRTGFDREEPEIVAAIQQILAAAHRAGKRTGLHNGTPEYAAKAVSWGFDLVTVSNDVQLLRSAAAASVQRFHQPAGEHLAGRERFAEGRLLMPHVLVAGKIHPAGIELLRSAPGFTVELISPVSVDSYAPFLPQADALLIRTQPLTAVEIASARQLKIVSRHGVGYDSVDIAALSARHIPLAVVGDVNSRSVAEHTLALLLALAKRVCYFDQAIRAGDWNSRNTFSAVELAERTLFILGFGRIGREVARLAQAFRMKVVAWDPYVADSAFADLGVARVRDIDAGLQQADAVTIHLPRVGDRPLIGRAELVLLKPGALIINTARGGNY</sequence>
<gene>
    <name evidence="7" type="primary">serA_1</name>
    <name evidence="7" type="ORF">NCTC12998_02448</name>
</gene>
<evidence type="ECO:0000256" key="2">
    <source>
        <dbReference type="ARBA" id="ARBA00022723"/>
    </source>
</evidence>
<dbReference type="Proteomes" id="UP000345637">
    <property type="component" value="Unassembled WGS sequence"/>
</dbReference>
<evidence type="ECO:0000256" key="1">
    <source>
        <dbReference type="ARBA" id="ARBA00005854"/>
    </source>
</evidence>
<dbReference type="GO" id="GO:0004617">
    <property type="term" value="F:phosphoglycerate dehydrogenase activity"/>
    <property type="evidence" value="ECO:0007669"/>
    <property type="project" value="UniProtKB-EC"/>
</dbReference>
<dbReference type="Pfam" id="PF02826">
    <property type="entry name" value="2-Hacid_dh_C"/>
    <property type="match status" value="1"/>
</dbReference>
<evidence type="ECO:0000313" key="8">
    <source>
        <dbReference type="Proteomes" id="UP000345637"/>
    </source>
</evidence>